<proteinExistence type="predicted"/>
<accession>A0AAD7K5S2</accession>
<dbReference type="EMBL" id="JARJLG010000010">
    <property type="protein sequence ID" value="KAJ7777646.1"/>
    <property type="molecule type" value="Genomic_DNA"/>
</dbReference>
<dbReference type="AlphaFoldDB" id="A0AAD7K5S2"/>
<organism evidence="2 3">
    <name type="scientific">Mycena maculata</name>
    <dbReference type="NCBI Taxonomy" id="230809"/>
    <lineage>
        <taxon>Eukaryota</taxon>
        <taxon>Fungi</taxon>
        <taxon>Dikarya</taxon>
        <taxon>Basidiomycota</taxon>
        <taxon>Agaricomycotina</taxon>
        <taxon>Agaricomycetes</taxon>
        <taxon>Agaricomycetidae</taxon>
        <taxon>Agaricales</taxon>
        <taxon>Marasmiineae</taxon>
        <taxon>Mycenaceae</taxon>
        <taxon>Mycena</taxon>
    </lineage>
</organism>
<dbReference type="Proteomes" id="UP001215280">
    <property type="component" value="Unassembled WGS sequence"/>
</dbReference>
<keyword evidence="3" id="KW-1185">Reference proteome</keyword>
<keyword evidence="1" id="KW-1133">Transmembrane helix</keyword>
<dbReference type="InterPro" id="IPR027417">
    <property type="entry name" value="P-loop_NTPase"/>
</dbReference>
<reference evidence="2" key="1">
    <citation type="submission" date="2023-03" db="EMBL/GenBank/DDBJ databases">
        <title>Massive genome expansion in bonnet fungi (Mycena s.s.) driven by repeated elements and novel gene families across ecological guilds.</title>
        <authorList>
            <consortium name="Lawrence Berkeley National Laboratory"/>
            <person name="Harder C.B."/>
            <person name="Miyauchi S."/>
            <person name="Viragh M."/>
            <person name="Kuo A."/>
            <person name="Thoen E."/>
            <person name="Andreopoulos B."/>
            <person name="Lu D."/>
            <person name="Skrede I."/>
            <person name="Drula E."/>
            <person name="Henrissat B."/>
            <person name="Morin E."/>
            <person name="Kohler A."/>
            <person name="Barry K."/>
            <person name="LaButti K."/>
            <person name="Morin E."/>
            <person name="Salamov A."/>
            <person name="Lipzen A."/>
            <person name="Mereny Z."/>
            <person name="Hegedus B."/>
            <person name="Baldrian P."/>
            <person name="Stursova M."/>
            <person name="Weitz H."/>
            <person name="Taylor A."/>
            <person name="Grigoriev I.V."/>
            <person name="Nagy L.G."/>
            <person name="Martin F."/>
            <person name="Kauserud H."/>
        </authorList>
    </citation>
    <scope>NUCLEOTIDE SEQUENCE</scope>
    <source>
        <strain evidence="2">CBHHK188m</strain>
    </source>
</reference>
<protein>
    <submittedName>
        <fullName evidence="2">Uncharacterized protein</fullName>
    </submittedName>
</protein>
<keyword evidence="1" id="KW-0812">Transmembrane</keyword>
<dbReference type="SUPFAM" id="SSF52540">
    <property type="entry name" value="P-loop containing nucleoside triphosphate hydrolases"/>
    <property type="match status" value="1"/>
</dbReference>
<evidence type="ECO:0000313" key="2">
    <source>
        <dbReference type="EMBL" id="KAJ7777646.1"/>
    </source>
</evidence>
<evidence type="ECO:0000256" key="1">
    <source>
        <dbReference type="SAM" id="Phobius"/>
    </source>
</evidence>
<name>A0AAD7K5S2_9AGAR</name>
<keyword evidence="1" id="KW-0472">Membrane</keyword>
<comment type="caution">
    <text evidence="2">The sequence shown here is derived from an EMBL/GenBank/DDBJ whole genome shotgun (WGS) entry which is preliminary data.</text>
</comment>
<evidence type="ECO:0000313" key="3">
    <source>
        <dbReference type="Proteomes" id="UP001215280"/>
    </source>
</evidence>
<gene>
    <name evidence="2" type="ORF">DFH07DRAFT_731161</name>
</gene>
<sequence>MQFPLTGAYAFTDYCSQGQTLPFVFVDIVTPSTGGLSLFNLYVALSRSSR</sequence>
<feature type="transmembrane region" description="Helical" evidence="1">
    <location>
        <begin position="20"/>
        <end position="45"/>
    </location>
</feature>